<keyword evidence="4" id="KW-0472">Membrane</keyword>
<accession>A0A9Q0RYW9</accession>
<reference evidence="7" key="1">
    <citation type="submission" date="2022-07" db="EMBL/GenBank/DDBJ databases">
        <authorList>
            <person name="Trinca V."/>
            <person name="Uliana J.V.C."/>
            <person name="Torres T.T."/>
            <person name="Ward R.J."/>
            <person name="Monesi N."/>
        </authorList>
    </citation>
    <scope>NUCLEOTIDE SEQUENCE</scope>
    <source>
        <strain evidence="7">HSMRA1968</strain>
        <tissue evidence="7">Whole embryos</tissue>
    </source>
</reference>
<dbReference type="Gene3D" id="3.40.50.1820">
    <property type="entry name" value="alpha/beta hydrolase"/>
    <property type="match status" value="1"/>
</dbReference>
<comment type="similarity">
    <text evidence="1">Belongs to the peptidase S9B family. DPPIV subfamily.</text>
</comment>
<proteinExistence type="inferred from homology"/>
<keyword evidence="4" id="KW-0812">Transmembrane</keyword>
<evidence type="ECO:0000313" key="7">
    <source>
        <dbReference type="EMBL" id="KAJ6637363.1"/>
    </source>
</evidence>
<keyword evidence="4" id="KW-1133">Transmembrane helix</keyword>
<name>A0A9Q0RYW9_9DIPT</name>
<dbReference type="EMBL" id="WJQU01000003">
    <property type="protein sequence ID" value="KAJ6637363.1"/>
    <property type="molecule type" value="Genomic_DNA"/>
</dbReference>
<organism evidence="7 8">
    <name type="scientific">Pseudolycoriella hygida</name>
    <dbReference type="NCBI Taxonomy" id="35572"/>
    <lineage>
        <taxon>Eukaryota</taxon>
        <taxon>Metazoa</taxon>
        <taxon>Ecdysozoa</taxon>
        <taxon>Arthropoda</taxon>
        <taxon>Hexapoda</taxon>
        <taxon>Insecta</taxon>
        <taxon>Pterygota</taxon>
        <taxon>Neoptera</taxon>
        <taxon>Endopterygota</taxon>
        <taxon>Diptera</taxon>
        <taxon>Nematocera</taxon>
        <taxon>Sciaroidea</taxon>
        <taxon>Sciaridae</taxon>
        <taxon>Pseudolycoriella</taxon>
    </lineage>
</organism>
<evidence type="ECO:0000256" key="2">
    <source>
        <dbReference type="ARBA" id="ARBA00023180"/>
    </source>
</evidence>
<protein>
    <recommendedName>
        <fullName evidence="3">Venom dipeptidyl peptidase 4</fullName>
    </recommendedName>
</protein>
<gene>
    <name evidence="7" type="primary">DPP10_2</name>
    <name evidence="7" type="ORF">Bhyg_10093</name>
</gene>
<evidence type="ECO:0000259" key="6">
    <source>
        <dbReference type="Pfam" id="PF00930"/>
    </source>
</evidence>
<dbReference type="SUPFAM" id="SSF82171">
    <property type="entry name" value="DPP6 N-terminal domain-like"/>
    <property type="match status" value="1"/>
</dbReference>
<feature type="domain" description="Peptidase S9 prolyl oligopeptidase catalytic" evidence="5">
    <location>
        <begin position="722"/>
        <end position="922"/>
    </location>
</feature>
<evidence type="ECO:0000259" key="5">
    <source>
        <dbReference type="Pfam" id="PF00326"/>
    </source>
</evidence>
<dbReference type="PANTHER" id="PTHR11731">
    <property type="entry name" value="PROTEASE FAMILY S9B,C DIPEPTIDYL-PEPTIDASE IV-RELATED"/>
    <property type="match status" value="1"/>
</dbReference>
<evidence type="ECO:0000256" key="1">
    <source>
        <dbReference type="ARBA" id="ARBA00010036"/>
    </source>
</evidence>
<dbReference type="InterPro" id="IPR001375">
    <property type="entry name" value="Peptidase_S9_cat"/>
</dbReference>
<sequence length="940" mass="105670">MADGVVDETAQIAPISVISAPPTTNPEGEMDALLLGRTKNRIVGFNMNSVQSTGHAGGMGKKDSQIEELVASSPSERNWRGIFIALLVIAAVLGLIVFSIFLLSPEDEGTRIKGRRLTLSDINGSGLRWKPFNGTWISDGELVYRDPSGGLSILAMDTTTVKILMTNTTFRQLNAERFIVSPDLNYVLLLADCSAMGSRYYVYEVLSKNIFPLSPKDDNREAPLLQHVLWAPSTKSNQVLPGTYASNAKHGSQAIAFVIGNDLYYKPKVQHDLVCRISTTGQEGVIYNGIPDWFYSNTPELKSDTIAFSTDASYLSYLSFNDSLVSKYEYSWLDNVKYPKIKSIRYPKEGAINPNVTVFVVDLSVLKFINKIRIMPPAHLNRNNSYVGSMTWLSPIDLSVTFTNREQTSALTVVCRAPIFNCTEIHVENVIANGWIYPAEKPIFSKIDSTFRNRSIPVIINPTTSPHINISTDANTKNDFEIGGFMLKRLPVRDGEHGYYRHVVLISLSNMKSVPLTMGQWEVTEIIGWDEANEIVYFMATPRFKPGQRHLYKISLSLNVTKTPNRIFVSSSLPVCMTCDNSRHRFKLLMNSPNGNATEDFESNIERIPNNCLFNRCYFSKDYSYYVQECLGPETPSIYLVDTITMSKVIVLDSGEALRNRLAQLATPQIRTVAVEVRDGFQAQVRLFLPPGMKEEEEIAFPLIVHMDTSPGSQLVSEKYEIDWNWYLCSQKSMIIAQIDARGSGFQGELLRSQIKGKLGTVEIEDQLGVLTYLRDNLKFVDPTRICAYGWGYGGYAATMTLAEDSQRVLQCALAINPIVSFGLHDSFFTERYMPRNDDYPRAMQDSDLTMKVGNIQSRNFFLIHGTADLIVHQQHSLVLARALIEQGVGFRHQIYADEGHNLSGVLYHLFKTIEWFFDESFGPVDNGEWDPTGFFTFKQ</sequence>
<dbReference type="InterPro" id="IPR050278">
    <property type="entry name" value="Serine_Prot_S9B/DPPIV"/>
</dbReference>
<dbReference type="PANTHER" id="PTHR11731:SF135">
    <property type="entry name" value="INACTIVE DIPEPTIDYL PEPTIDASE 10-LIKE PROTEIN"/>
    <property type="match status" value="1"/>
</dbReference>
<feature type="domain" description="Dipeptidylpeptidase IV N-terminal" evidence="6">
    <location>
        <begin position="252"/>
        <end position="636"/>
    </location>
</feature>
<dbReference type="GO" id="GO:0005886">
    <property type="term" value="C:plasma membrane"/>
    <property type="evidence" value="ECO:0007669"/>
    <property type="project" value="TreeGrafter"/>
</dbReference>
<dbReference type="SUPFAM" id="SSF53474">
    <property type="entry name" value="alpha/beta-Hydrolases"/>
    <property type="match status" value="1"/>
</dbReference>
<evidence type="ECO:0000256" key="3">
    <source>
        <dbReference type="ARBA" id="ARBA00072929"/>
    </source>
</evidence>
<keyword evidence="2" id="KW-0325">Glycoprotein</keyword>
<dbReference type="Pfam" id="PF00930">
    <property type="entry name" value="DPPIV_N"/>
    <property type="match status" value="1"/>
</dbReference>
<dbReference type="Proteomes" id="UP001151699">
    <property type="component" value="Chromosome X"/>
</dbReference>
<comment type="caution">
    <text evidence="7">The sequence shown here is derived from an EMBL/GenBank/DDBJ whole genome shotgun (WGS) entry which is preliminary data.</text>
</comment>
<dbReference type="Gene3D" id="2.140.10.30">
    <property type="entry name" value="Dipeptidylpeptidase IV, N-terminal domain"/>
    <property type="match status" value="1"/>
</dbReference>
<keyword evidence="8" id="KW-1185">Reference proteome</keyword>
<dbReference type="FunFam" id="3.40.50.1820:FF:000003">
    <property type="entry name" value="Dipeptidyl peptidase 4"/>
    <property type="match status" value="1"/>
</dbReference>
<dbReference type="AlphaFoldDB" id="A0A9Q0RYW9"/>
<dbReference type="GO" id="GO:0008236">
    <property type="term" value="F:serine-type peptidase activity"/>
    <property type="evidence" value="ECO:0007669"/>
    <property type="project" value="InterPro"/>
</dbReference>
<dbReference type="GO" id="GO:0006508">
    <property type="term" value="P:proteolysis"/>
    <property type="evidence" value="ECO:0007669"/>
    <property type="project" value="InterPro"/>
</dbReference>
<evidence type="ECO:0000256" key="4">
    <source>
        <dbReference type="SAM" id="Phobius"/>
    </source>
</evidence>
<feature type="transmembrane region" description="Helical" evidence="4">
    <location>
        <begin position="82"/>
        <end position="103"/>
    </location>
</feature>
<dbReference type="OrthoDB" id="16520at2759"/>
<dbReference type="InterPro" id="IPR029058">
    <property type="entry name" value="AB_hydrolase_fold"/>
</dbReference>
<dbReference type="Pfam" id="PF00326">
    <property type="entry name" value="Peptidase_S9"/>
    <property type="match status" value="1"/>
</dbReference>
<evidence type="ECO:0000313" key="8">
    <source>
        <dbReference type="Proteomes" id="UP001151699"/>
    </source>
</evidence>
<dbReference type="InterPro" id="IPR002469">
    <property type="entry name" value="Peptidase_S9B_N"/>
</dbReference>